<comment type="caution">
    <text evidence="5">The sequence shown here is derived from an EMBL/GenBank/DDBJ whole genome shotgun (WGS) entry which is preliminary data.</text>
</comment>
<dbReference type="AlphaFoldDB" id="A0A1F5REJ7"/>
<keyword evidence="3" id="KW-1133">Transmembrane helix</keyword>
<sequence length="401" mass="44786">MNLKYFALFIFLIAHAALAGPRPTVAIMDLQCQGLSAADAVIVTDRLLSELGKAGTYDIVERTKRDEILKEQGFTMTGACDQTSCLIEAGKMLSASKMVGGSIGKFGQAWVVNLRLVDVTTGKIDKTVDRDFNGPQESLLLLMREAAGELVDKDILLPEEKALLEKGRKDIEKIETEYAQSQQQNQTFEQEKISEAEARRRQEEAYKARLYAQKQEEERRIRLKALEKENEQKKGEYRKQLKEKAKQDEKERRERLMALGYIKPYRGTAKAFMWSGVGLTAGAGVLKILANKEYDKYQSAELTADAVEARDNTEKLDKFTYITAGTAGACFLTSGILYLVGNKKPMSLTENGPELDLYFTDRPLTPSREEGEQEAPSLAGKGVPARRSLCEGVGLGLTWRF</sequence>
<evidence type="ECO:0000256" key="1">
    <source>
        <dbReference type="SAM" id="Coils"/>
    </source>
</evidence>
<dbReference type="Gene3D" id="3.40.50.10610">
    <property type="entry name" value="ABC-type transport auxiliary lipoprotein component"/>
    <property type="match status" value="1"/>
</dbReference>
<dbReference type="Pfam" id="PF03783">
    <property type="entry name" value="CsgG"/>
    <property type="match status" value="1"/>
</dbReference>
<dbReference type="InterPro" id="IPR005534">
    <property type="entry name" value="Curli_assmbl/transp-comp_CsgG"/>
</dbReference>
<dbReference type="GO" id="GO:0030288">
    <property type="term" value="C:outer membrane-bounded periplasmic space"/>
    <property type="evidence" value="ECO:0007669"/>
    <property type="project" value="InterPro"/>
</dbReference>
<keyword evidence="3" id="KW-0812">Transmembrane</keyword>
<gene>
    <name evidence="5" type="ORF">A2024_01650</name>
</gene>
<protein>
    <recommendedName>
        <fullName evidence="7">DUF5683 domain-containing protein</fullName>
    </recommendedName>
</protein>
<evidence type="ECO:0008006" key="7">
    <source>
        <dbReference type="Google" id="ProtNLM"/>
    </source>
</evidence>
<feature type="chain" id="PRO_5009520764" description="DUF5683 domain-containing protein" evidence="4">
    <location>
        <begin position="20"/>
        <end position="401"/>
    </location>
</feature>
<evidence type="ECO:0000256" key="2">
    <source>
        <dbReference type="SAM" id="MobiDB-lite"/>
    </source>
</evidence>
<keyword evidence="1" id="KW-0175">Coiled coil</keyword>
<organism evidence="5 6">
    <name type="scientific">Candidatus Edwardsbacteria bacterium GWF2_54_11</name>
    <dbReference type="NCBI Taxonomy" id="1817851"/>
    <lineage>
        <taxon>Bacteria</taxon>
        <taxon>Candidatus Edwardsiibacteriota</taxon>
    </lineage>
</organism>
<reference evidence="5 6" key="1">
    <citation type="journal article" date="2016" name="Nat. Commun.">
        <title>Thousands of microbial genomes shed light on interconnected biogeochemical processes in an aquifer system.</title>
        <authorList>
            <person name="Anantharaman K."/>
            <person name="Brown C.T."/>
            <person name="Hug L.A."/>
            <person name="Sharon I."/>
            <person name="Castelle C.J."/>
            <person name="Probst A.J."/>
            <person name="Thomas B.C."/>
            <person name="Singh A."/>
            <person name="Wilkins M.J."/>
            <person name="Karaoz U."/>
            <person name="Brodie E.L."/>
            <person name="Williams K.H."/>
            <person name="Hubbard S.S."/>
            <person name="Banfield J.F."/>
        </authorList>
    </citation>
    <scope>NUCLEOTIDE SEQUENCE [LARGE SCALE GENOMIC DNA]</scope>
</reference>
<feature type="region of interest" description="Disordered" evidence="2">
    <location>
        <begin position="361"/>
        <end position="381"/>
    </location>
</feature>
<evidence type="ECO:0000256" key="4">
    <source>
        <dbReference type="SAM" id="SignalP"/>
    </source>
</evidence>
<dbReference type="Proteomes" id="UP000177230">
    <property type="component" value="Unassembled WGS sequence"/>
</dbReference>
<evidence type="ECO:0000313" key="5">
    <source>
        <dbReference type="EMBL" id="OGF12859.1"/>
    </source>
</evidence>
<evidence type="ECO:0000313" key="6">
    <source>
        <dbReference type="Proteomes" id="UP000177230"/>
    </source>
</evidence>
<accession>A0A1F5REJ7</accession>
<keyword evidence="3" id="KW-0472">Membrane</keyword>
<proteinExistence type="predicted"/>
<dbReference type="EMBL" id="MFFM01000029">
    <property type="protein sequence ID" value="OGF12859.1"/>
    <property type="molecule type" value="Genomic_DNA"/>
</dbReference>
<feature type="signal peptide" evidence="4">
    <location>
        <begin position="1"/>
        <end position="19"/>
    </location>
</feature>
<name>A0A1F5REJ7_9BACT</name>
<keyword evidence="4" id="KW-0732">Signal</keyword>
<evidence type="ECO:0000256" key="3">
    <source>
        <dbReference type="SAM" id="Phobius"/>
    </source>
</evidence>
<feature type="transmembrane region" description="Helical" evidence="3">
    <location>
        <begin position="319"/>
        <end position="340"/>
    </location>
</feature>
<feature type="coiled-coil region" evidence="1">
    <location>
        <begin position="164"/>
        <end position="243"/>
    </location>
</feature>